<evidence type="ECO:0000313" key="4">
    <source>
        <dbReference type="EMBL" id="MBF8808358.1"/>
    </source>
</evidence>
<evidence type="ECO:0000256" key="1">
    <source>
        <dbReference type="SAM" id="MobiDB-lite"/>
    </source>
</evidence>
<evidence type="ECO:0000259" key="2">
    <source>
        <dbReference type="Pfam" id="PF13349"/>
    </source>
</evidence>
<organism evidence="4 5">
    <name type="scientific">Enterococcus lacertideformus</name>
    <dbReference type="NCBI Taxonomy" id="2771493"/>
    <lineage>
        <taxon>Bacteria</taxon>
        <taxon>Bacillati</taxon>
        <taxon>Bacillota</taxon>
        <taxon>Bacilli</taxon>
        <taxon>Lactobacillales</taxon>
        <taxon>Enterococcaceae</taxon>
        <taxon>Enterococcus</taxon>
    </lineage>
</organism>
<dbReference type="AlphaFoldDB" id="A0A931AWG4"/>
<dbReference type="Pfam" id="PF13349">
    <property type="entry name" value="DUF4097"/>
    <property type="match status" value="1"/>
</dbReference>
<accession>A0A931AWG4</accession>
<feature type="compositionally biased region" description="Basic and acidic residues" evidence="1">
    <location>
        <begin position="62"/>
        <end position="83"/>
    </location>
</feature>
<keyword evidence="5" id="KW-1185">Reference proteome</keyword>
<dbReference type="InterPro" id="IPR025164">
    <property type="entry name" value="Toastrack_DUF4097"/>
</dbReference>
<comment type="caution">
    <text evidence="4">The sequence shown here is derived from an EMBL/GenBank/DDBJ whole genome shotgun (WGS) entry which is preliminary data.</text>
</comment>
<dbReference type="EMBL" id="JADAKE010000017">
    <property type="protein sequence ID" value="MBF8808358.1"/>
    <property type="molecule type" value="Genomic_DNA"/>
</dbReference>
<feature type="domain" description="DUF4097" evidence="2">
    <location>
        <begin position="270"/>
        <end position="496"/>
    </location>
</feature>
<feature type="domain" description="YvlB/LiaX N-terminal" evidence="3">
    <location>
        <begin position="3"/>
        <end position="32"/>
    </location>
</feature>
<sequence length="523" mass="59377">MKERERILDLVKKGILSTEEGLDLLESMATEKDEKQIAKEADRVTASHKEKDQTSQLIDELENGKTEEIHFNADPKQKEREDQENLERILDELATQANKTSAHLDEVNEELAKNKAARNEKQETLMQLNTKEELDQLSEEEITQRKVLEEEIKELEATGVQLTNEQLKLEAELKDIRRNQWSEKKETFTGKFDLPDDWKEQANDTLNQVGEKMSEAGSQLGKFLKKTFQTVSETVNENMEWKDVNLRVPGIATTKFEQEFYYEAPVASIIDIKAANGNVTLKTWASEDVKVEAKIKLYGKMNAEPFEAFLERSQIEVNDEHISFQIPNKRVRADLVFYLPQRVYDHTAIKLLNGNITIEELEGKDIYTKSTNGNILIQQLNATMLEIEGVNGNIEVKNGDILDSIIETVNGTVTVGATPENLSVSLVNGDVRLTMKEDHLKKIEASSVNGNVKAALPIEIGMEGNAKTSLGSINSRLSDYEVIREKKERTNQMLQFRRLSEDEVARIQLSTTTGSIYLKDTDK</sequence>
<dbReference type="Proteomes" id="UP000637757">
    <property type="component" value="Unassembled WGS sequence"/>
</dbReference>
<gene>
    <name evidence="4" type="primary">liaX</name>
    <name evidence="4" type="ORF">IC227_08700</name>
</gene>
<feature type="region of interest" description="Disordered" evidence="1">
    <location>
        <begin position="32"/>
        <end position="83"/>
    </location>
</feature>
<evidence type="ECO:0000313" key="5">
    <source>
        <dbReference type="Proteomes" id="UP000637757"/>
    </source>
</evidence>
<evidence type="ECO:0000259" key="3">
    <source>
        <dbReference type="Pfam" id="PF22746"/>
    </source>
</evidence>
<dbReference type="InterPro" id="IPR053959">
    <property type="entry name" value="YvlB/LiaX_N"/>
</dbReference>
<protein>
    <submittedName>
        <fullName evidence="4">Daptomycin-sensing surface protein LiaX</fullName>
    </submittedName>
</protein>
<dbReference type="Pfam" id="PF22746">
    <property type="entry name" value="SHOCT-like_DUF2089-C"/>
    <property type="match status" value="1"/>
</dbReference>
<dbReference type="NCBIfam" id="NF038025">
    <property type="entry name" value="dapto_LiaX"/>
    <property type="match status" value="1"/>
</dbReference>
<name>A0A931AWG4_9ENTE</name>
<proteinExistence type="predicted"/>
<dbReference type="InterPro" id="IPR058219">
    <property type="entry name" value="LiaX"/>
</dbReference>
<feature type="compositionally biased region" description="Basic and acidic residues" evidence="1">
    <location>
        <begin position="32"/>
        <end position="53"/>
    </location>
</feature>
<reference evidence="4" key="1">
    <citation type="submission" date="2020-09" db="EMBL/GenBank/DDBJ databases">
        <title>Genomic insights into the novelty and pathogenicity of a unique biofilm-forming Enterococcus sp. bacteria (Enterococcus lacertideformus) identified in reptiles.</title>
        <authorList>
            <person name="Agius J.E."/>
            <person name="Phalen D.N."/>
            <person name="Rose K."/>
            <person name="Eden J.-S."/>
        </authorList>
    </citation>
    <scope>NUCLEOTIDE SEQUENCE</scope>
    <source>
        <strain evidence="4">PHRS 0518</strain>
    </source>
</reference>